<evidence type="ECO:0000313" key="1">
    <source>
        <dbReference type="EMBL" id="UWZ39615.1"/>
    </source>
</evidence>
<organism evidence="1 2">
    <name type="scientific">Dactylosporangium roseum</name>
    <dbReference type="NCBI Taxonomy" id="47989"/>
    <lineage>
        <taxon>Bacteria</taxon>
        <taxon>Bacillati</taxon>
        <taxon>Actinomycetota</taxon>
        <taxon>Actinomycetes</taxon>
        <taxon>Micromonosporales</taxon>
        <taxon>Micromonosporaceae</taxon>
        <taxon>Dactylosporangium</taxon>
    </lineage>
</organism>
<sequence length="78" mass="8318">MTNERPTGLLYLLVVGRETELVIRMHDIALNTDAITGWTSDGAIQPLVVSLHGGQESQPSTLLLNFTHVIGGTPGPVP</sequence>
<reference evidence="1" key="1">
    <citation type="submission" date="2021-04" db="EMBL/GenBank/DDBJ databases">
        <title>Biosynthetic gene clusters of Dactylosporangioum roseum.</title>
        <authorList>
            <person name="Hartkoorn R.C."/>
            <person name="Beaudoing E."/>
            <person name="Hot D."/>
            <person name="Moureu S."/>
        </authorList>
    </citation>
    <scope>NUCLEOTIDE SEQUENCE</scope>
    <source>
        <strain evidence="1">NRRL B-16295</strain>
    </source>
</reference>
<name>A0ABY5ZF80_9ACTN</name>
<proteinExistence type="predicted"/>
<evidence type="ECO:0000313" key="2">
    <source>
        <dbReference type="Proteomes" id="UP001058271"/>
    </source>
</evidence>
<dbReference type="Proteomes" id="UP001058271">
    <property type="component" value="Chromosome"/>
</dbReference>
<keyword evidence="2" id="KW-1185">Reference proteome</keyword>
<accession>A0ABY5ZF80</accession>
<protein>
    <submittedName>
        <fullName evidence="1">Uncharacterized protein</fullName>
    </submittedName>
</protein>
<dbReference type="RefSeq" id="WP_260729039.1">
    <property type="nucleotide sequence ID" value="NZ_BAAABS010000003.1"/>
</dbReference>
<gene>
    <name evidence="1" type="ORF">Drose_16140</name>
</gene>
<dbReference type="EMBL" id="CP073721">
    <property type="protein sequence ID" value="UWZ39615.1"/>
    <property type="molecule type" value="Genomic_DNA"/>
</dbReference>